<protein>
    <recommendedName>
        <fullName evidence="4">Collagen-like protein</fullName>
    </recommendedName>
</protein>
<feature type="compositionally biased region" description="Low complexity" evidence="1">
    <location>
        <begin position="112"/>
        <end position="145"/>
    </location>
</feature>
<dbReference type="InterPro" id="IPR050149">
    <property type="entry name" value="Collagen_superfamily"/>
</dbReference>
<name>A0ABX7PCB3_9BACT</name>
<feature type="region of interest" description="Disordered" evidence="1">
    <location>
        <begin position="75"/>
        <end position="233"/>
    </location>
</feature>
<evidence type="ECO:0000313" key="3">
    <source>
        <dbReference type="Proteomes" id="UP000662747"/>
    </source>
</evidence>
<sequence length="386" mass="39041">MGGVPTLFLLTTTATLEPDDATTPGPDALVVARLLSEDGFTVEQDPSLFVAVGNHKHSGDFVKDAEGRWHYDGAPLDVELIPGPQGETGPAGPQGLKGDPGNTGPVGPAGPAGPQGLKGDTGATGPAGPTGPAGAQGAQGPKGDPGTAGTQGLKGDTGATGPAGPAGAQGPQGIKGDTGATGATGAQGPQGLKGDTGATGPAGPTGPQGPTGPMGPTGPIGPQGPAGTGGTLEEYPWIDEINWPHDATGTMGNLEKIQVHLKSELASRFIERMPRLIQVWMEPNPDPQKPSAPMNMLTLHGSVFADSSTVLTWAMTDDATVVQQAIPFGCRVLIRIHLGTIYDYKERVYSASTETLLGGVATPHLPGGVFESWFFIARKGVTVTKL</sequence>
<organism evidence="2 3">
    <name type="scientific">Pyxidicoccus parkwayensis</name>
    <dbReference type="NCBI Taxonomy" id="2813578"/>
    <lineage>
        <taxon>Bacteria</taxon>
        <taxon>Pseudomonadati</taxon>
        <taxon>Myxococcota</taxon>
        <taxon>Myxococcia</taxon>
        <taxon>Myxococcales</taxon>
        <taxon>Cystobacterineae</taxon>
        <taxon>Myxococcaceae</taxon>
        <taxon>Pyxidicoccus</taxon>
    </lineage>
</organism>
<dbReference type="InterPro" id="IPR008160">
    <property type="entry name" value="Collagen"/>
</dbReference>
<dbReference type="PANTHER" id="PTHR24023">
    <property type="entry name" value="COLLAGEN ALPHA"/>
    <property type="match status" value="1"/>
</dbReference>
<evidence type="ECO:0000313" key="2">
    <source>
        <dbReference type="EMBL" id="QSQ28111.1"/>
    </source>
</evidence>
<evidence type="ECO:0008006" key="4">
    <source>
        <dbReference type="Google" id="ProtNLM"/>
    </source>
</evidence>
<reference evidence="2 3" key="1">
    <citation type="submission" date="2021-02" db="EMBL/GenBank/DDBJ databases">
        <title>De Novo genome assembly of isolated myxobacteria.</title>
        <authorList>
            <person name="Stevens D.C."/>
        </authorList>
    </citation>
    <scope>NUCLEOTIDE SEQUENCE [LARGE SCALE GENOMIC DNA]</scope>
    <source>
        <strain evidence="3">SCPEA02</strain>
    </source>
</reference>
<feature type="compositionally biased region" description="Low complexity" evidence="1">
    <location>
        <begin position="157"/>
        <end position="186"/>
    </location>
</feature>
<evidence type="ECO:0000256" key="1">
    <source>
        <dbReference type="SAM" id="MobiDB-lite"/>
    </source>
</evidence>
<dbReference type="Pfam" id="PF01391">
    <property type="entry name" value="Collagen"/>
    <property type="match status" value="1"/>
</dbReference>
<gene>
    <name evidence="2" type="ORF">JY651_14465</name>
</gene>
<dbReference type="Proteomes" id="UP000662747">
    <property type="component" value="Chromosome"/>
</dbReference>
<accession>A0ABX7PCB3</accession>
<dbReference type="PANTHER" id="PTHR24023:SF1095">
    <property type="entry name" value="EGF-LIKE DOMAIN-CONTAINING PROTEIN"/>
    <property type="match status" value="1"/>
</dbReference>
<proteinExistence type="predicted"/>
<dbReference type="EMBL" id="CP071090">
    <property type="protein sequence ID" value="QSQ28111.1"/>
    <property type="molecule type" value="Genomic_DNA"/>
</dbReference>
<keyword evidence="3" id="KW-1185">Reference proteome</keyword>